<dbReference type="EMBL" id="CZPT02001617">
    <property type="protein sequence ID" value="SCU71297.1"/>
    <property type="molecule type" value="Genomic_DNA"/>
</dbReference>
<keyword evidence="3" id="KW-1185">Reference proteome</keyword>
<comment type="caution">
    <text evidence="2">The sequence shown here is derived from an EMBL/GenBank/DDBJ whole genome shotgun (WGS) entry which is preliminary data.</text>
</comment>
<evidence type="ECO:0000256" key="1">
    <source>
        <dbReference type="SAM" id="MobiDB-lite"/>
    </source>
</evidence>
<reference evidence="2" key="1">
    <citation type="submission" date="2016-09" db="EMBL/GenBank/DDBJ databases">
        <authorList>
            <person name="Hebert L."/>
            <person name="Moumen B."/>
        </authorList>
    </citation>
    <scope>NUCLEOTIDE SEQUENCE [LARGE SCALE GENOMIC DNA]</scope>
    <source>
        <strain evidence="2">OVI</strain>
    </source>
</reference>
<name>A0A1G4IFW6_TRYEQ</name>
<organism evidence="2 3">
    <name type="scientific">Trypanosoma equiperdum</name>
    <dbReference type="NCBI Taxonomy" id="5694"/>
    <lineage>
        <taxon>Eukaryota</taxon>
        <taxon>Discoba</taxon>
        <taxon>Euglenozoa</taxon>
        <taxon>Kinetoplastea</taxon>
        <taxon>Metakinetoplastina</taxon>
        <taxon>Trypanosomatida</taxon>
        <taxon>Trypanosomatidae</taxon>
        <taxon>Trypanosoma</taxon>
    </lineage>
</organism>
<protein>
    <submittedName>
        <fullName evidence="2">Uncharacterized protein</fullName>
    </submittedName>
</protein>
<dbReference type="GeneID" id="92376818"/>
<proteinExistence type="predicted"/>
<dbReference type="RefSeq" id="XP_067081977.1">
    <property type="nucleotide sequence ID" value="XM_067225876.1"/>
</dbReference>
<feature type="region of interest" description="Disordered" evidence="1">
    <location>
        <begin position="78"/>
        <end position="134"/>
    </location>
</feature>
<dbReference type="AlphaFoldDB" id="A0A1G4IFW6"/>
<evidence type="ECO:0000313" key="3">
    <source>
        <dbReference type="Proteomes" id="UP000195570"/>
    </source>
</evidence>
<dbReference type="Proteomes" id="UP000195570">
    <property type="component" value="Unassembled WGS sequence"/>
</dbReference>
<accession>A0A1G4IFW6</accession>
<dbReference type="VEuPathDB" id="TriTrypDB:TEOVI_000287800"/>
<gene>
    <name evidence="2" type="ORF">TEOVI_000287800</name>
</gene>
<evidence type="ECO:0000313" key="2">
    <source>
        <dbReference type="EMBL" id="SCU71297.1"/>
    </source>
</evidence>
<sequence>MLRFTRFVAAAVKSGVGKKAAKTPLPVGNAASARRGARVDAIPFNDNVSVPKVNAKKMVPPPSVSNIGKEKAVSSMKARGGAKVNAKPLASLGKVTSEKPSGKVKKTPSPTRKPTEPITVVETSSGRKGGNKAASLAPKLKKTVKQIHRKVMQKNAGRKPKKAMGKASA</sequence>